<dbReference type="CDD" id="cd04024">
    <property type="entry name" value="C2A_Synaptotagmin-like"/>
    <property type="match status" value="1"/>
</dbReference>
<dbReference type="InterPro" id="IPR003817">
    <property type="entry name" value="PS_Dcarbxylase"/>
</dbReference>
<evidence type="ECO:0000256" key="13">
    <source>
        <dbReference type="HAMAP-Rule" id="MF_03209"/>
    </source>
</evidence>
<dbReference type="Pfam" id="PF12710">
    <property type="entry name" value="HAD"/>
    <property type="match status" value="1"/>
</dbReference>
<dbReference type="Pfam" id="PF00168">
    <property type="entry name" value="C2"/>
    <property type="match status" value="2"/>
</dbReference>
<keyword evidence="11 13" id="KW-1208">Phospholipid metabolism</keyword>
<feature type="active site" description="Schiff-base intermediate with substrate; via pyruvic acid; for decarboxylase activity" evidence="13">
    <location>
        <position position="1517"/>
    </location>
</feature>
<protein>
    <recommendedName>
        <fullName evidence="13">Phosphatidylserine decarboxylase proenzyme 2</fullName>
        <ecNumber evidence="13">4.1.1.65</ecNumber>
    </recommendedName>
    <component>
        <recommendedName>
            <fullName evidence="13">Phosphatidylserine decarboxylase 2 beta chain</fullName>
        </recommendedName>
    </component>
    <component>
        <recommendedName>
            <fullName evidence="13">Phosphatidylserine decarboxylase 2 alpha chain</fullName>
        </recommendedName>
    </component>
</protein>
<feature type="modified residue" description="Pyruvic acid (Ser); by autocatalysis" evidence="13">
    <location>
        <position position="1517"/>
    </location>
</feature>
<feature type="region of interest" description="Disordered" evidence="14">
    <location>
        <begin position="1553"/>
        <end position="1602"/>
    </location>
</feature>
<name>A0A8H4W115_9HELO</name>
<dbReference type="Gene3D" id="3.90.1470.20">
    <property type="match status" value="1"/>
</dbReference>
<organism evidence="17 18">
    <name type="scientific">Cudoniella acicularis</name>
    <dbReference type="NCBI Taxonomy" id="354080"/>
    <lineage>
        <taxon>Eukaryota</taxon>
        <taxon>Fungi</taxon>
        <taxon>Dikarya</taxon>
        <taxon>Ascomycota</taxon>
        <taxon>Pezizomycotina</taxon>
        <taxon>Leotiomycetes</taxon>
        <taxon>Helotiales</taxon>
        <taxon>Tricladiaceae</taxon>
        <taxon>Cudoniella</taxon>
    </lineage>
</organism>
<comment type="function">
    <text evidence="13">Catalyzes the formation of phosphatidylethanolamine (PtdEtn) from phosphatidylserine (PtdSer). Plays a central role in phospholipid metabolism and in the interorganelle trafficking of phosphatidylserine.</text>
</comment>
<comment type="subcellular location">
    <subcellularLocation>
        <location evidence="13">Golgi apparatus membrane</location>
        <topology evidence="13">Peripheral membrane protein</topology>
        <orientation evidence="13">Cytoplasmic side</orientation>
    </subcellularLocation>
    <subcellularLocation>
        <location evidence="13">Endosome membrane</location>
        <topology evidence="13">Peripheral membrane protein</topology>
        <orientation evidence="13">Cytoplasmic side</orientation>
    </subcellularLocation>
</comment>
<sequence length="1602" mass="177196">MPVAITPPAVTPKDLSVPRTSYMPTQNSETLNTKRKIICFSDFDGTIFMQDTGHILFDNHGCGSKRREILDEQIKTGERSFREVSEEMWGSLNVPFEDGFEVMEETLEIDPDFQQFHKFCIANNIPFNVISAGLKPILRKVLDAFLGEEESSHIKIVANDASIAPDGSEWRPVWLHDTALGHDKALSINTYRSQAALTSEDGTIPLIIFIGDGVSGLPAAREADILFARRGLRLEEYCVQSQIAYIAFDTFADIQKEVEKVMREDERVTGGKGNPVRFNPRANLWRRVSSKNAVPRYVAATPSKEEKMFLWPNAFSDYKPKTIAETLASEPPVDSPFANSLADSAARNEHIYEDTGAPSSNRLPIDRLHIPTRRTASQTLKSGIRVKSQEPKLPSAPVTTGEPTPVPAPAPTGDPPYSGLWTLDSGACTTTNSHPKSCPISIPGLRFPPTIIIDPAKPRHPVPFSFCEQPSQTRFCRSCLVLGCPHPNTPTSPSLSASCAEAHGGIRAPCRSTSPNPSMKRTGGASESSPESAKVNGLVLKVVVLKAKNLAAKDRSGTSDPYCVLTLGDAKNATQMVPKTLNPEWNATLQFPVTGVNSLLLDCVCWDKDRFGKDYLGEFDLSLEDIFCNNQTEQEPKWYPLRSKRPGGKKDSNVSGHVQLQFTLFDSTNHASTPAQVMEKFRTLAGVYIAEAGTPTKKTTPGGGNGEEEDEYFDEDEEPSDETDDPTKPENIEKRRRKLRLRGLRKKKQANTYEFNGESEVVGIVFLEIGKITDLPPEHNMTRTSFDMDPFVVASLGKKTYRTRVIRHNLNPIFNEKMLFQVLKHEQTYSLSFTIIDRDKLSGNDFVASTVFPLKEITDKAPEADPETGLYKLKDPPDAASFPAEKNRSRFKLPISRSSSSQSLNKMARPPLPTHRSSNNVLTSGSNSGTTTPTSLAPAPTSAGLQPDNSASIPTVDDDDGFNGRGDPDCHPFTLPLKMKNAEKWEEKHSPVLYVKAKYVPYPALRQQFWRSMLRQYDTDESGRISKVELTTMLDTLGSTLKESTIDGFFKRFGYNTSNGDDGSGDLSFDEAVICLEDQLLEKSKSQSVGDKVRGLVPDTTALKSHLPQHLGGTAGQTPSSPSASNSGTNENSALASESSTVVDQGVESQPVESLNTPGEEGHLLDRDDLNDKGEEHVVEIRECPICHQPRLNKRSDADIITHIATCASQDWRQVNNIVMAGFVTSSQAQRKWYSKVITKISYGGYKLGANSANILVQDRITGQINEERMSVYVRLGIRLLYKGLKSKDMEKKRIRKLLRGLSFKQGVKYDDPASKAEIEKFIAFHQLDMSEVLLPLDQFKNFNEFFYRALKPDARPCSAPDNPRIIVSPADCRSVVFNKMDEAQKIWVKGREFSVERLLGNAYPEDAKRYTNGALGIFRLAPQDYHRFHIPVDGVLGTPKPIDGEYYTVNPMAIRSALDVYGENIRVIVPIDSVSHGRVMVICVGAMMVGSTIITRKAGENVKRAEELGYFKFGGSTILLLFEEGAMKFDDDLVDNSNGALETLIRVGMSIGHHPTQGQHTPDMRKKEEDISELERAEAKRRIEGSISSDQNGATVPAPTA</sequence>
<dbReference type="NCBIfam" id="TIGR01489">
    <property type="entry name" value="DKMTPPase-SF"/>
    <property type="match status" value="1"/>
</dbReference>
<dbReference type="OrthoDB" id="67700at2759"/>
<evidence type="ECO:0000256" key="12">
    <source>
        <dbReference type="ARBA" id="ARBA00023317"/>
    </source>
</evidence>
<dbReference type="GO" id="GO:0005509">
    <property type="term" value="F:calcium ion binding"/>
    <property type="evidence" value="ECO:0007669"/>
    <property type="project" value="InterPro"/>
</dbReference>
<evidence type="ECO:0000256" key="6">
    <source>
        <dbReference type="ARBA" id="ARBA00023098"/>
    </source>
</evidence>
<dbReference type="InterPro" id="IPR023214">
    <property type="entry name" value="HAD_sf"/>
</dbReference>
<feature type="chain" id="PRO_5035019935" description="Phosphatidylserine decarboxylase 2 alpha chain" evidence="13">
    <location>
        <begin position="1517"/>
        <end position="1602"/>
    </location>
</feature>
<dbReference type="Gene3D" id="2.60.40.150">
    <property type="entry name" value="C2 domain"/>
    <property type="match status" value="2"/>
</dbReference>
<evidence type="ECO:0000256" key="2">
    <source>
        <dbReference type="ARBA" id="ARBA00022516"/>
    </source>
</evidence>
<keyword evidence="12 13" id="KW-0670">Pyruvate</keyword>
<dbReference type="GO" id="GO:0016540">
    <property type="term" value="P:protein autoprocessing"/>
    <property type="evidence" value="ECO:0007669"/>
    <property type="project" value="UniProtKB-UniRule"/>
</dbReference>
<feature type="active site" description="Charge relay system; for autoendoproteolytic cleavage activity" evidence="13">
    <location>
        <position position="1517"/>
    </location>
</feature>
<dbReference type="Gene3D" id="1.10.238.10">
    <property type="entry name" value="EF-hand"/>
    <property type="match status" value="1"/>
</dbReference>
<dbReference type="SMART" id="SM00239">
    <property type="entry name" value="C2"/>
    <property type="match status" value="2"/>
</dbReference>
<dbReference type="UniPathway" id="UPA00558">
    <property type="reaction ID" value="UER00616"/>
</dbReference>
<keyword evidence="5" id="KW-0106">Calcium</keyword>
<dbReference type="GO" id="GO:0005795">
    <property type="term" value="C:Golgi stack"/>
    <property type="evidence" value="ECO:0007669"/>
    <property type="project" value="UniProtKB-UniRule"/>
</dbReference>
<dbReference type="InterPro" id="IPR000008">
    <property type="entry name" value="C2_dom"/>
</dbReference>
<dbReference type="PROSITE" id="PS50004">
    <property type="entry name" value="C2"/>
    <property type="match status" value="2"/>
</dbReference>
<keyword evidence="10 13" id="KW-0456">Lyase</keyword>
<evidence type="ECO:0000256" key="11">
    <source>
        <dbReference type="ARBA" id="ARBA00023264"/>
    </source>
</evidence>
<comment type="cofactor">
    <cofactor evidence="13">
        <name>pyruvate</name>
        <dbReference type="ChEBI" id="CHEBI:15361"/>
    </cofactor>
    <text evidence="13">Binds 1 pyruvoyl group covalently per subunit.</text>
</comment>
<evidence type="ECO:0000256" key="7">
    <source>
        <dbReference type="ARBA" id="ARBA00023136"/>
    </source>
</evidence>
<dbReference type="PANTHER" id="PTHR10067:SF17">
    <property type="entry name" value="PHOSPHATIDYLSERINE DECARBOXYLASE PROENZYME 2"/>
    <property type="match status" value="1"/>
</dbReference>
<dbReference type="SUPFAM" id="SSF49562">
    <property type="entry name" value="C2 domain (Calcium/lipid-binding domain, CaLB)"/>
    <property type="match status" value="2"/>
</dbReference>
<dbReference type="Proteomes" id="UP000566819">
    <property type="component" value="Unassembled WGS sequence"/>
</dbReference>
<feature type="region of interest" description="Disordered" evidence="14">
    <location>
        <begin position="375"/>
        <end position="410"/>
    </location>
</feature>
<comment type="catalytic activity">
    <reaction evidence="13">
        <text>a 1,2-diacyl-sn-glycero-3-phospho-L-serine + H(+) = a 1,2-diacyl-sn-glycero-3-phosphoethanolamine + CO2</text>
        <dbReference type="Rhea" id="RHEA:20828"/>
        <dbReference type="ChEBI" id="CHEBI:15378"/>
        <dbReference type="ChEBI" id="CHEBI:16526"/>
        <dbReference type="ChEBI" id="CHEBI:57262"/>
        <dbReference type="ChEBI" id="CHEBI:64612"/>
        <dbReference type="EC" id="4.1.1.65"/>
    </reaction>
</comment>
<evidence type="ECO:0000256" key="4">
    <source>
        <dbReference type="ARBA" id="ARBA00022801"/>
    </source>
</evidence>
<evidence type="ECO:0000259" key="16">
    <source>
        <dbReference type="PROSITE" id="PS50222"/>
    </source>
</evidence>
<keyword evidence="13" id="KW-0333">Golgi apparatus</keyword>
<evidence type="ECO:0000256" key="9">
    <source>
        <dbReference type="ARBA" id="ARBA00023209"/>
    </source>
</evidence>
<keyword evidence="18" id="KW-1185">Reference proteome</keyword>
<dbReference type="GO" id="GO:0004609">
    <property type="term" value="F:phosphatidylserine decarboxylase activity"/>
    <property type="evidence" value="ECO:0007669"/>
    <property type="project" value="UniProtKB-UniRule"/>
</dbReference>
<feature type="compositionally biased region" description="Basic and acidic residues" evidence="14">
    <location>
        <begin position="1563"/>
        <end position="1585"/>
    </location>
</feature>
<dbReference type="InterPro" id="IPR035892">
    <property type="entry name" value="C2_domain_sf"/>
</dbReference>
<evidence type="ECO:0000256" key="14">
    <source>
        <dbReference type="SAM" id="MobiDB-lite"/>
    </source>
</evidence>
<feature type="domain" description="C2" evidence="15">
    <location>
        <begin position="745"/>
        <end position="868"/>
    </location>
</feature>
<dbReference type="Pfam" id="PF02666">
    <property type="entry name" value="PS_Dcarbxylase"/>
    <property type="match status" value="1"/>
</dbReference>
<keyword evidence="2 13" id="KW-0444">Lipid biosynthesis</keyword>
<accession>A0A8H4W115</accession>
<evidence type="ECO:0000256" key="3">
    <source>
        <dbReference type="ARBA" id="ARBA00022793"/>
    </source>
</evidence>
<feature type="compositionally biased region" description="Low complexity" evidence="14">
    <location>
        <begin position="917"/>
        <end position="944"/>
    </location>
</feature>
<dbReference type="HAMAP" id="MF_00663">
    <property type="entry name" value="PS_decarb_PSD_B_type2"/>
    <property type="match status" value="1"/>
</dbReference>
<reference evidence="17 18" key="1">
    <citation type="submission" date="2020-03" db="EMBL/GenBank/DDBJ databases">
        <title>Draft Genome Sequence of Cudoniella acicularis.</title>
        <authorList>
            <person name="Buettner E."/>
            <person name="Kellner H."/>
        </authorList>
    </citation>
    <scope>NUCLEOTIDE SEQUENCE [LARGE SCALE GENOMIC DNA]</scope>
    <source>
        <strain evidence="17 18">DSM 108380</strain>
    </source>
</reference>
<keyword evidence="13" id="KW-0967">Endosome</keyword>
<dbReference type="SUPFAM" id="SSF56784">
    <property type="entry name" value="HAD-like"/>
    <property type="match status" value="1"/>
</dbReference>
<feature type="site" description="Cleavage (non-hydrolytic); by autocatalysis" evidence="13">
    <location>
        <begin position="1516"/>
        <end position="1517"/>
    </location>
</feature>
<comment type="subunit">
    <text evidence="13">Heterodimer of a large membrane-associated beta subunit and a small pyruvoyl-containing alpha subunit. Interacts with pstB2. This interaction may be a means to structurally tether the donor membrane (ER) harboring PstB2 to acceptor membranes (Golgi/endosomes) harboring PSD2 during PtdSer transport to the site of PtdEtn synthesis.</text>
</comment>
<dbReference type="FunFam" id="2.60.40.150:FF:000295">
    <property type="entry name" value="Phosphatidylserine decarboxylase proenzyme 2"/>
    <property type="match status" value="1"/>
</dbReference>
<feature type="compositionally biased region" description="Polar residues" evidence="14">
    <location>
        <begin position="1116"/>
        <end position="1157"/>
    </location>
</feature>
<dbReference type="NCBIfam" id="TIGR01488">
    <property type="entry name" value="HAD-SF-IB"/>
    <property type="match status" value="1"/>
</dbReference>
<feature type="active site" description="Charge relay system; for autoendoproteolytic cleavage activity" evidence="13">
    <location>
        <position position="1372"/>
    </location>
</feature>
<feature type="region of interest" description="Disordered" evidence="14">
    <location>
        <begin position="1"/>
        <end position="26"/>
    </location>
</feature>
<feature type="chain" id="PRO_5035019934" description="Phosphatidylserine decarboxylase 2 beta chain" evidence="13">
    <location>
        <begin position="1"/>
        <end position="1516"/>
    </location>
</feature>
<feature type="compositionally biased region" description="Polar residues" evidence="14">
    <location>
        <begin position="511"/>
        <end position="531"/>
    </location>
</feature>
<feature type="domain" description="EF-hand" evidence="16">
    <location>
        <begin position="1005"/>
        <end position="1040"/>
    </location>
</feature>
<evidence type="ECO:0000256" key="5">
    <source>
        <dbReference type="ARBA" id="ARBA00022837"/>
    </source>
</evidence>
<keyword evidence="3 13" id="KW-0210">Decarboxylase</keyword>
<dbReference type="EMBL" id="JAAMPI010000644">
    <property type="protein sequence ID" value="KAF4629667.1"/>
    <property type="molecule type" value="Genomic_DNA"/>
</dbReference>
<dbReference type="InterPro" id="IPR011992">
    <property type="entry name" value="EF-hand-dom_pair"/>
</dbReference>
<comment type="PTM">
    <text evidence="13">Is synthesized initially as an inactive proenzyme. Formation of the active enzyme involves a self-maturation process in which the active site pyruvoyl group is generated from an internal serine residue via an autocatalytic post-translational modification. Two non-identical subunits are generated from the proenzyme in this reaction, and the pyruvate is formed at the N-terminus of the alpha chain, which is derived from the carboxyl end of the proenzyme. The autoendoproteolytic cleavage occurs by a canonical serine protease mechanism, in which the side chain hydroxyl group of the serine supplies its oxygen atom to form the C-terminus of the beta chain, while the remainder of the serine residue undergoes an oxidative deamination to produce ammonia and the pyruvoyl prosthetic group on the alpha chain. During this reaction, the Ser that is part of the protease active site of the proenzyme becomes the pyruvoyl prosthetic group, which constitutes an essential element of the active site of the mature decarboxylase.</text>
</comment>
<dbReference type="PROSITE" id="PS50222">
    <property type="entry name" value="EF_HAND_2"/>
    <property type="match status" value="1"/>
</dbReference>
<keyword evidence="4" id="KW-0378">Hydrolase</keyword>
<comment type="pathway">
    <text evidence="1">Lipid metabolism.</text>
</comment>
<feature type="compositionally biased region" description="Basic and acidic residues" evidence="14">
    <location>
        <begin position="1160"/>
        <end position="1170"/>
    </location>
</feature>
<dbReference type="InterPro" id="IPR033177">
    <property type="entry name" value="PSD-B"/>
</dbReference>
<comment type="domain">
    <text evidence="13">The C2 domains have an essential, but non-catalytic function. They may facilitate interactions with other proteins and are required for lipid transport function.</text>
</comment>
<feature type="region of interest" description="Disordered" evidence="14">
    <location>
        <begin position="859"/>
        <end position="968"/>
    </location>
</feature>
<evidence type="ECO:0000256" key="8">
    <source>
        <dbReference type="ARBA" id="ARBA00023145"/>
    </source>
</evidence>
<keyword evidence="8 13" id="KW-0865">Zymogen</keyword>
<dbReference type="PROSITE" id="PS00018">
    <property type="entry name" value="EF_HAND_1"/>
    <property type="match status" value="1"/>
</dbReference>
<comment type="pathway">
    <text evidence="13">Phospholipid metabolism; phosphatidylethanolamine biosynthesis; phosphatidylethanolamine from CDP-diacylglycerol: step 2/2.</text>
</comment>
<dbReference type="InterPro" id="IPR018247">
    <property type="entry name" value="EF_Hand_1_Ca_BS"/>
</dbReference>
<evidence type="ECO:0000313" key="17">
    <source>
        <dbReference type="EMBL" id="KAF4629667.1"/>
    </source>
</evidence>
<dbReference type="InterPro" id="IPR006384">
    <property type="entry name" value="HAD_hydro_PyrdxlP_Pase-like"/>
</dbReference>
<gene>
    <name evidence="13" type="primary">PSD2</name>
    <name evidence="17" type="ORF">G7Y89_g8476</name>
</gene>
<feature type="region of interest" description="Disordered" evidence="14">
    <location>
        <begin position="694"/>
        <end position="736"/>
    </location>
</feature>
<dbReference type="PANTHER" id="PTHR10067">
    <property type="entry name" value="PHOSPHATIDYLSERINE DECARBOXYLASE"/>
    <property type="match status" value="1"/>
</dbReference>
<keyword evidence="6 13" id="KW-0443">Lipid metabolism</keyword>
<comment type="caution">
    <text evidence="17">The sequence shown here is derived from an EMBL/GenBank/DDBJ whole genome shotgun (WGS) entry which is preliminary data.</text>
</comment>
<dbReference type="GO" id="GO:0016791">
    <property type="term" value="F:phosphatase activity"/>
    <property type="evidence" value="ECO:0007669"/>
    <property type="project" value="InterPro"/>
</dbReference>
<dbReference type="GO" id="GO:0006646">
    <property type="term" value="P:phosphatidylethanolamine biosynthetic process"/>
    <property type="evidence" value="ECO:0007669"/>
    <property type="project" value="UniProtKB-UniRule"/>
</dbReference>
<proteinExistence type="inferred from homology"/>
<dbReference type="FunFam" id="1.10.238.10:FF:000445">
    <property type="entry name" value="Phosphatidylserine decarboxylase proenzyme 2"/>
    <property type="match status" value="1"/>
</dbReference>
<evidence type="ECO:0000259" key="15">
    <source>
        <dbReference type="PROSITE" id="PS50004"/>
    </source>
</evidence>
<feature type="compositionally biased region" description="Acidic residues" evidence="14">
    <location>
        <begin position="706"/>
        <end position="724"/>
    </location>
</feature>
<dbReference type="InterPro" id="IPR033179">
    <property type="entry name" value="PSD_type2_pro"/>
</dbReference>
<evidence type="ECO:0000256" key="1">
    <source>
        <dbReference type="ARBA" id="ARBA00005189"/>
    </source>
</evidence>
<dbReference type="SUPFAM" id="SSF47473">
    <property type="entry name" value="EF-hand"/>
    <property type="match status" value="1"/>
</dbReference>
<dbReference type="CDD" id="cd04039">
    <property type="entry name" value="C2_PSD"/>
    <property type="match status" value="1"/>
</dbReference>
<dbReference type="FunFam" id="2.60.40.150:FF:000198">
    <property type="entry name" value="Phosphatidylserine decarboxylase proenzyme 2"/>
    <property type="match status" value="1"/>
</dbReference>
<keyword evidence="9 13" id="KW-0594">Phospholipid biosynthesis</keyword>
<comment type="similarity">
    <text evidence="13">Belongs to the phosphatidylserine decarboxylase family. PSD-B subfamily. Eukaryotic type II sub-subfamily.</text>
</comment>
<dbReference type="NCBIfam" id="TIGR00163">
    <property type="entry name" value="PS_decarb"/>
    <property type="match status" value="1"/>
</dbReference>
<feature type="active site" description="Charge relay system; for autoendoproteolytic cleavage activity" evidence="13">
    <location>
        <position position="1430"/>
    </location>
</feature>
<dbReference type="InterPro" id="IPR036412">
    <property type="entry name" value="HAD-like_sf"/>
</dbReference>
<evidence type="ECO:0000256" key="10">
    <source>
        <dbReference type="ARBA" id="ARBA00023239"/>
    </source>
</evidence>
<keyword evidence="7 13" id="KW-0472">Membrane</keyword>
<feature type="region of interest" description="Disordered" evidence="14">
    <location>
        <begin position="510"/>
        <end position="531"/>
    </location>
</feature>
<dbReference type="EC" id="4.1.1.65" evidence="13"/>
<feature type="domain" description="C2" evidence="15">
    <location>
        <begin position="521"/>
        <end position="639"/>
    </location>
</feature>
<evidence type="ECO:0000313" key="18">
    <source>
        <dbReference type="Proteomes" id="UP000566819"/>
    </source>
</evidence>
<dbReference type="InterPro" id="IPR002048">
    <property type="entry name" value="EF_hand_dom"/>
</dbReference>
<dbReference type="Gene3D" id="3.40.50.1000">
    <property type="entry name" value="HAD superfamily/HAD-like"/>
    <property type="match status" value="1"/>
</dbReference>
<dbReference type="GO" id="GO:0010008">
    <property type="term" value="C:endosome membrane"/>
    <property type="evidence" value="ECO:0007669"/>
    <property type="project" value="UniProtKB-SubCell"/>
</dbReference>
<dbReference type="GO" id="GO:0000139">
    <property type="term" value="C:Golgi membrane"/>
    <property type="evidence" value="ECO:0007669"/>
    <property type="project" value="UniProtKB-SubCell"/>
</dbReference>
<feature type="region of interest" description="Disordered" evidence="14">
    <location>
        <begin position="1106"/>
        <end position="1170"/>
    </location>
</feature>